<name>A0A3Q0FCH6_VIGRR</name>
<dbReference type="RefSeq" id="XP_022640324.1">
    <property type="nucleotide sequence ID" value="XM_022784603.1"/>
</dbReference>
<evidence type="ECO:0000256" key="1">
    <source>
        <dbReference type="ARBA" id="ARBA00006801"/>
    </source>
</evidence>
<evidence type="ECO:0000313" key="3">
    <source>
        <dbReference type="Proteomes" id="UP000087766"/>
    </source>
</evidence>
<dbReference type="AlphaFoldDB" id="A0A3Q0FCH6"/>
<organism evidence="3 4">
    <name type="scientific">Vigna radiata var. radiata</name>
    <name type="common">Mung bean</name>
    <name type="synonym">Phaseolus aureus</name>
    <dbReference type="NCBI Taxonomy" id="3916"/>
    <lineage>
        <taxon>Eukaryota</taxon>
        <taxon>Viridiplantae</taxon>
        <taxon>Streptophyta</taxon>
        <taxon>Embryophyta</taxon>
        <taxon>Tracheophyta</taxon>
        <taxon>Spermatophyta</taxon>
        <taxon>Magnoliopsida</taxon>
        <taxon>eudicotyledons</taxon>
        <taxon>Gunneridae</taxon>
        <taxon>Pentapetalae</taxon>
        <taxon>rosids</taxon>
        <taxon>fabids</taxon>
        <taxon>Fabales</taxon>
        <taxon>Fabaceae</taxon>
        <taxon>Papilionoideae</taxon>
        <taxon>50 kb inversion clade</taxon>
        <taxon>NPAAA clade</taxon>
        <taxon>indigoferoid/millettioid clade</taxon>
        <taxon>Phaseoleae</taxon>
        <taxon>Vigna</taxon>
    </lineage>
</organism>
<gene>
    <name evidence="4" type="primary">LOC106772418</name>
</gene>
<accession>A0A3Q0FCH6</accession>
<keyword evidence="3" id="KW-1185">Reference proteome</keyword>
<feature type="domain" description="JmjC" evidence="2">
    <location>
        <begin position="157"/>
        <end position="306"/>
    </location>
</feature>
<dbReference type="Proteomes" id="UP000087766">
    <property type="component" value="Chromosome 8"/>
</dbReference>
<dbReference type="Gene3D" id="2.60.120.650">
    <property type="entry name" value="Cupin"/>
    <property type="match status" value="1"/>
</dbReference>
<dbReference type="SMART" id="SM00558">
    <property type="entry name" value="JmjC"/>
    <property type="match status" value="1"/>
</dbReference>
<reference evidence="3" key="1">
    <citation type="journal article" date="2014" name="Nat. Commun.">
        <title>Genome sequence of mungbean and insights into evolution within Vigna species.</title>
        <authorList>
            <person name="Kang Y.J."/>
            <person name="Kim S.K."/>
            <person name="Kim M.Y."/>
            <person name="Lestari P."/>
            <person name="Kim K.H."/>
            <person name="Ha B.K."/>
            <person name="Jun T.H."/>
            <person name="Hwang W.J."/>
            <person name="Lee T."/>
            <person name="Lee J."/>
            <person name="Shim S."/>
            <person name="Yoon M.Y."/>
            <person name="Jang Y.E."/>
            <person name="Han K.S."/>
            <person name="Taeprayoon P."/>
            <person name="Yoon N."/>
            <person name="Somta P."/>
            <person name="Tanya P."/>
            <person name="Kim K.S."/>
            <person name="Gwag J.G."/>
            <person name="Moon J.K."/>
            <person name="Lee Y.H."/>
            <person name="Park B.S."/>
            <person name="Bombarely A."/>
            <person name="Doyle J.J."/>
            <person name="Jackson S.A."/>
            <person name="Schafleitner R."/>
            <person name="Srinives P."/>
            <person name="Varshney R.K."/>
            <person name="Lee S.H."/>
        </authorList>
    </citation>
    <scope>NUCLEOTIDE SEQUENCE [LARGE SCALE GENOMIC DNA]</scope>
    <source>
        <strain evidence="3">cv. VC1973A</strain>
    </source>
</reference>
<dbReference type="SUPFAM" id="SSF51197">
    <property type="entry name" value="Clavaminate synthase-like"/>
    <property type="match status" value="1"/>
</dbReference>
<proteinExistence type="inferred from homology"/>
<dbReference type="FunFam" id="2.60.120.650:FF:000053">
    <property type="entry name" value="2-oxoglutarate (2OG) and Fe(II)-dependent oxygenase superfamily protein"/>
    <property type="match status" value="1"/>
</dbReference>
<protein>
    <submittedName>
        <fullName evidence="4">tRNA wybutosine-synthesizing protein 5 isoform X4</fullName>
    </submittedName>
</protein>
<dbReference type="Pfam" id="PF13621">
    <property type="entry name" value="Cupin_8"/>
    <property type="match status" value="1"/>
</dbReference>
<sequence length="406" mass="46007">MESSSSSSIRIRIFDELPTAEDFDSVIELSNVPAVFRGCTKSWKAFSHWNPSNGGLDYLQARVGSCTVEAMVSQSAPVFYGDLGSHQRVPLPFSNFLDFCKKATQMQSKRHHQGLDHCAASQTDNDTKHACLSLEDAPEQIYLAQVPIMNSDRQETVQLEILKEDIQTPSILALKELSSINLWMNNAEARSSTHYDPHHNLLCIVSGCKRVVLWPPSASPSLYPMPIYGEASNHSSVSLENPDYSIYPRAECSMEFAQKVVLQAGDALFIPEGWFHQVDSDDLTIAVNFWWRSNMMSCMLEHMDAYYLRRILRRLIDKEMHNFPRTLEALVLHVLSPVGAEVLTRKFDEMDQHTLEEDRNGFYEAFYSAFDDQSAAMNSILKGKELFTQQAFKNVLDKFVGVNLES</sequence>
<dbReference type="InterPro" id="IPR041667">
    <property type="entry name" value="Cupin_8"/>
</dbReference>
<evidence type="ECO:0000313" key="4">
    <source>
        <dbReference type="RefSeq" id="XP_022640324.1"/>
    </source>
</evidence>
<reference evidence="4" key="2">
    <citation type="submission" date="2025-08" db="UniProtKB">
        <authorList>
            <consortium name="RefSeq"/>
        </authorList>
    </citation>
    <scope>IDENTIFICATION</scope>
    <source>
        <tissue evidence="4">Leaf</tissue>
    </source>
</reference>
<dbReference type="PROSITE" id="PS51184">
    <property type="entry name" value="JMJC"/>
    <property type="match status" value="1"/>
</dbReference>
<comment type="similarity">
    <text evidence="1">Belongs to the JARID1 histone demethylase family.</text>
</comment>
<dbReference type="PANTHER" id="PTHR12461:SF102">
    <property type="entry name" value="LYSINE-SPECIFIC DEMETHYLASE JMJ31"/>
    <property type="match status" value="1"/>
</dbReference>
<dbReference type="GeneID" id="106772418"/>
<evidence type="ECO:0000259" key="2">
    <source>
        <dbReference type="PROSITE" id="PS51184"/>
    </source>
</evidence>
<dbReference type="PANTHER" id="PTHR12461">
    <property type="entry name" value="HYPOXIA-INDUCIBLE FACTOR 1 ALPHA INHIBITOR-RELATED"/>
    <property type="match status" value="1"/>
</dbReference>
<dbReference type="InterPro" id="IPR003347">
    <property type="entry name" value="JmjC_dom"/>
</dbReference>